<protein>
    <submittedName>
        <fullName evidence="2">Putative secreted hydrolase</fullName>
    </submittedName>
</protein>
<comment type="caution">
    <text evidence="2">The sequence shown here is derived from an EMBL/GenBank/DDBJ whole genome shotgun (WGS) entry which is preliminary data.</text>
</comment>
<dbReference type="GO" id="GO:0016787">
    <property type="term" value="F:hydrolase activity"/>
    <property type="evidence" value="ECO:0007669"/>
    <property type="project" value="UniProtKB-KW"/>
</dbReference>
<accession>A0A652YQ38</accession>
<feature type="region of interest" description="Disordered" evidence="1">
    <location>
        <begin position="11"/>
        <end position="32"/>
    </location>
</feature>
<keyword evidence="2" id="KW-0378">Hydrolase</keyword>
<organism evidence="2">
    <name type="scientific">Nocardia globerula</name>
    <dbReference type="NCBI Taxonomy" id="1818"/>
    <lineage>
        <taxon>Bacteria</taxon>
        <taxon>Bacillati</taxon>
        <taxon>Actinomycetota</taxon>
        <taxon>Actinomycetes</taxon>
        <taxon>Mycobacteriales</taxon>
        <taxon>Nocardiaceae</taxon>
        <taxon>Nocardia</taxon>
    </lineage>
</organism>
<proteinExistence type="predicted"/>
<evidence type="ECO:0000313" key="2">
    <source>
        <dbReference type="EMBL" id="TYQ04134.1"/>
    </source>
</evidence>
<sequence>MTTMNIVEAWNGPGRKDGEITRTHPSDNGAHPSDNKFAFEHWYFDAHLDSGHIVVAMLQLRELVNRKPGIEIHIYSPDGTRREVVKPYSSADVSASTDKCDVRIGPNSAVAEFDSGDLPVHRVHLEEEDIVFDLEFRNEVPSWMPGRGQTTYGDTEFFAWVVGAPRASVTGTVTIGGATLDARGRGYHDHNWGVGDMKRIIDRWYWGRLYVDDFSLVYATVHTQKKYGEHWSLPLMLARGDSVVLSNGELEMTEGPTVFHDVANRSFPSTLRLHIPGSVDLTLTVREVVHAHDFLADVPVARTRLVKPVLNRLLGRPGYFRFRSDFVLKVTIDGEMIERTGSTLHEMVALK</sequence>
<dbReference type="InterPro" id="IPR023374">
    <property type="entry name" value="AttH-like_dom_sf"/>
</dbReference>
<reference evidence="2" key="1">
    <citation type="submission" date="2019-07" db="EMBL/GenBank/DDBJ databases">
        <title>Genomic Encyclopedia of Type Strains, Phase IV (KMG-IV): sequencing the most valuable type-strain genomes for metagenomic binning, comparative biology and taxonomic classification.</title>
        <authorList>
            <person name="Goeker M."/>
        </authorList>
    </citation>
    <scope>NUCLEOTIDE SEQUENCE</scope>
    <source>
        <strain evidence="2">DSM 44596</strain>
    </source>
</reference>
<dbReference type="AlphaFoldDB" id="A0A652YQ38"/>
<name>A0A652YQ38_NOCGL</name>
<gene>
    <name evidence="2" type="ORF">FNL38_104510</name>
</gene>
<dbReference type="EMBL" id="VNIQ01000004">
    <property type="protein sequence ID" value="TYQ04134.1"/>
    <property type="molecule type" value="Genomic_DNA"/>
</dbReference>
<dbReference type="Gene3D" id="2.40.370.10">
    <property type="entry name" value="AttH-like domain"/>
    <property type="match status" value="1"/>
</dbReference>
<dbReference type="SUPFAM" id="SSF159245">
    <property type="entry name" value="AttH-like"/>
    <property type="match status" value="1"/>
</dbReference>
<feature type="compositionally biased region" description="Basic and acidic residues" evidence="1">
    <location>
        <begin position="14"/>
        <end position="25"/>
    </location>
</feature>
<evidence type="ECO:0000256" key="1">
    <source>
        <dbReference type="SAM" id="MobiDB-lite"/>
    </source>
</evidence>